<feature type="compositionally biased region" description="Polar residues" evidence="1">
    <location>
        <begin position="22"/>
        <end position="39"/>
    </location>
</feature>
<evidence type="ECO:0000256" key="1">
    <source>
        <dbReference type="SAM" id="MobiDB-lite"/>
    </source>
</evidence>
<protein>
    <submittedName>
        <fullName evidence="2">Uncharacterized protein</fullName>
    </submittedName>
</protein>
<feature type="compositionally biased region" description="Basic residues" evidence="1">
    <location>
        <begin position="44"/>
        <end position="57"/>
    </location>
</feature>
<dbReference type="GO" id="GO:0005525">
    <property type="term" value="F:GTP binding"/>
    <property type="evidence" value="ECO:0007669"/>
    <property type="project" value="InterPro"/>
</dbReference>
<feature type="region of interest" description="Disordered" evidence="1">
    <location>
        <begin position="1"/>
        <end position="87"/>
    </location>
</feature>
<organism evidence="2 3">
    <name type="scientific">Zingiber officinale</name>
    <name type="common">Ginger</name>
    <name type="synonym">Amomum zingiber</name>
    <dbReference type="NCBI Taxonomy" id="94328"/>
    <lineage>
        <taxon>Eukaryota</taxon>
        <taxon>Viridiplantae</taxon>
        <taxon>Streptophyta</taxon>
        <taxon>Embryophyta</taxon>
        <taxon>Tracheophyta</taxon>
        <taxon>Spermatophyta</taxon>
        <taxon>Magnoliopsida</taxon>
        <taxon>Liliopsida</taxon>
        <taxon>Zingiberales</taxon>
        <taxon>Zingiberaceae</taxon>
        <taxon>Zingiber</taxon>
    </lineage>
</organism>
<name>A0A8J5IJC4_ZINOF</name>
<dbReference type="Proteomes" id="UP000734854">
    <property type="component" value="Unassembled WGS sequence"/>
</dbReference>
<reference evidence="2 3" key="1">
    <citation type="submission" date="2020-08" db="EMBL/GenBank/DDBJ databases">
        <title>Plant Genome Project.</title>
        <authorList>
            <person name="Zhang R.-G."/>
        </authorList>
    </citation>
    <scope>NUCLEOTIDE SEQUENCE [LARGE SCALE GENOMIC DNA]</scope>
    <source>
        <tissue evidence="2">Rhizome</tissue>
    </source>
</reference>
<accession>A0A8J5IJC4</accession>
<evidence type="ECO:0000313" key="2">
    <source>
        <dbReference type="EMBL" id="KAG6535253.1"/>
    </source>
</evidence>
<gene>
    <name evidence="2" type="ORF">ZIOFF_000218</name>
</gene>
<dbReference type="PROSITE" id="PS51419">
    <property type="entry name" value="RAB"/>
    <property type="match status" value="1"/>
</dbReference>
<keyword evidence="3" id="KW-1185">Reference proteome</keyword>
<dbReference type="InterPro" id="IPR027417">
    <property type="entry name" value="P-loop_NTPase"/>
</dbReference>
<evidence type="ECO:0000313" key="3">
    <source>
        <dbReference type="Proteomes" id="UP000734854"/>
    </source>
</evidence>
<dbReference type="EMBL" id="JACMSC010000001">
    <property type="protein sequence ID" value="KAG6535253.1"/>
    <property type="molecule type" value="Genomic_DNA"/>
</dbReference>
<dbReference type="InterPro" id="IPR001806">
    <property type="entry name" value="Small_GTPase"/>
</dbReference>
<dbReference type="PANTHER" id="PTHR47979">
    <property type="entry name" value="DRAB11-RELATED"/>
    <property type="match status" value="1"/>
</dbReference>
<dbReference type="GO" id="GO:0003924">
    <property type="term" value="F:GTPase activity"/>
    <property type="evidence" value="ECO:0007669"/>
    <property type="project" value="InterPro"/>
</dbReference>
<dbReference type="Gene3D" id="3.40.50.300">
    <property type="entry name" value="P-loop containing nucleotide triphosphate hydrolases"/>
    <property type="match status" value="1"/>
</dbReference>
<dbReference type="AlphaFoldDB" id="A0A8J5IJC4"/>
<sequence>MPELSSHCRTWLKSDNVGNPVAEQTPSPVVVTKESNNPMDTRCRHAKRSGRGSRSKAQHSTSPWPKVTPREEEAWSADIGPSFRRSGNAKKRKLSALLGRNRGRDKIEGETVKAQIWNTAGKERCPAITNAYYRVAVGALLVYEITKKQTFDNVQRSERRTRICPLLQSNGGLTNSGGWFAQAFFQTLFDKASDKAIRLFAERWGCAENMEKLCTSLLETQIILDEVHISRSDNTKWKTLMKKLKDAAYEL</sequence>
<dbReference type="InterPro" id="IPR050209">
    <property type="entry name" value="Rab_GTPases_membrane_traffic"/>
</dbReference>
<dbReference type="Pfam" id="PF00071">
    <property type="entry name" value="Ras"/>
    <property type="match status" value="1"/>
</dbReference>
<comment type="caution">
    <text evidence="2">The sequence shown here is derived from an EMBL/GenBank/DDBJ whole genome shotgun (WGS) entry which is preliminary data.</text>
</comment>
<dbReference type="SMART" id="SM00175">
    <property type="entry name" value="RAB"/>
    <property type="match status" value="1"/>
</dbReference>
<proteinExistence type="predicted"/>
<dbReference type="SUPFAM" id="SSF52540">
    <property type="entry name" value="P-loop containing nucleoside triphosphate hydrolases"/>
    <property type="match status" value="1"/>
</dbReference>